<accession>A0A7Y4L4U5</accession>
<proteinExistence type="predicted"/>
<evidence type="ECO:0000313" key="4">
    <source>
        <dbReference type="Proteomes" id="UP000553957"/>
    </source>
</evidence>
<name>A0A7Y4L4U5_9ACTN</name>
<comment type="caution">
    <text evidence="2">The sequence shown here is derived from an EMBL/GenBank/DDBJ whole genome shotgun (WGS) entry which is preliminary data.</text>
</comment>
<dbReference type="EMBL" id="JACHKF010000001">
    <property type="protein sequence ID" value="MBB6571726.1"/>
    <property type="molecule type" value="Genomic_DNA"/>
</dbReference>
<protein>
    <submittedName>
        <fullName evidence="2">Uncharacterized protein</fullName>
    </submittedName>
</protein>
<evidence type="ECO:0000313" key="3">
    <source>
        <dbReference type="Proteomes" id="UP000534306"/>
    </source>
</evidence>
<sequence length="317" mass="35152">MSSGVLFSEVGERTARRLRVARQMHRAAESLATAGSSGADRVSAVVQFDFTLETVVRAFLFDAGRLLGAKTDPKIPGFRPMLESAADTLRNASLANDVPGRSGLEHVRSLRNAAQHEARIPTEVEVLECLVYSRDAAVGIARIAWDVDFLAYEMDALRSPIVRRYLSRAAEAERNSDLISAMGWLRAAFEHAFSHGGENLVGPPIRTDVLALAEPKRVDARSVRADLETSFRRLQTLGRLTAFGIDVPLFLLWQRRFIRASPLNISGELMRRDGDSDWTESDIRQATAYVIDSVLRMERVVDDVDPGGFRHGGYDKL</sequence>
<evidence type="ECO:0000313" key="1">
    <source>
        <dbReference type="EMBL" id="MBB6571726.1"/>
    </source>
</evidence>
<dbReference type="RefSeq" id="WP_171677609.1">
    <property type="nucleotide sequence ID" value="NZ_BAAAGT010000009.1"/>
</dbReference>
<dbReference type="AlphaFoldDB" id="A0A7Y4L4U5"/>
<dbReference type="Proteomes" id="UP000534306">
    <property type="component" value="Unassembled WGS sequence"/>
</dbReference>
<dbReference type="EMBL" id="JABJRC010000008">
    <property type="protein sequence ID" value="NOL44369.1"/>
    <property type="molecule type" value="Genomic_DNA"/>
</dbReference>
<organism evidence="2 3">
    <name type="scientific">Kribbella sandramycini</name>
    <dbReference type="NCBI Taxonomy" id="60450"/>
    <lineage>
        <taxon>Bacteria</taxon>
        <taxon>Bacillati</taxon>
        <taxon>Actinomycetota</taxon>
        <taxon>Actinomycetes</taxon>
        <taxon>Propionibacteriales</taxon>
        <taxon>Kribbellaceae</taxon>
        <taxon>Kribbella</taxon>
    </lineage>
</organism>
<reference evidence="1 4" key="2">
    <citation type="submission" date="2020-08" db="EMBL/GenBank/DDBJ databases">
        <title>Sequencing the genomes of 1000 actinobacteria strains.</title>
        <authorList>
            <person name="Klenk H.-P."/>
        </authorList>
    </citation>
    <scope>NUCLEOTIDE SEQUENCE [LARGE SCALE GENOMIC DNA]</scope>
    <source>
        <strain evidence="1 4">DSM 15626</strain>
    </source>
</reference>
<reference evidence="2 3" key="1">
    <citation type="submission" date="2020-05" db="EMBL/GenBank/DDBJ databases">
        <title>Genome sequence of Kribbella sandramycini ATCC 39419.</title>
        <authorList>
            <person name="Maclea K.S."/>
            <person name="Fair J.L."/>
        </authorList>
    </citation>
    <scope>NUCLEOTIDE SEQUENCE [LARGE SCALE GENOMIC DNA]</scope>
    <source>
        <strain evidence="2 3">ATCC 39419</strain>
    </source>
</reference>
<gene>
    <name evidence="1" type="ORF">HNR71_007363</name>
    <name evidence="2" type="ORF">HPO96_29390</name>
</gene>
<dbReference type="Proteomes" id="UP000553957">
    <property type="component" value="Unassembled WGS sequence"/>
</dbReference>
<keyword evidence="3" id="KW-1185">Reference proteome</keyword>
<evidence type="ECO:0000313" key="2">
    <source>
        <dbReference type="EMBL" id="NOL44369.1"/>
    </source>
</evidence>